<name>A0A931J144_9BURK</name>
<feature type="compositionally biased region" description="Polar residues" evidence="1">
    <location>
        <begin position="359"/>
        <end position="376"/>
    </location>
</feature>
<dbReference type="Proteomes" id="UP000613266">
    <property type="component" value="Unassembled WGS sequence"/>
</dbReference>
<comment type="caution">
    <text evidence="2">The sequence shown here is derived from an EMBL/GenBank/DDBJ whole genome shotgun (WGS) entry which is preliminary data.</text>
</comment>
<evidence type="ECO:0000256" key="1">
    <source>
        <dbReference type="SAM" id="MobiDB-lite"/>
    </source>
</evidence>
<dbReference type="EMBL" id="JAEDAK010000001">
    <property type="protein sequence ID" value="MBH9575609.1"/>
    <property type="molecule type" value="Genomic_DNA"/>
</dbReference>
<evidence type="ECO:0000313" key="3">
    <source>
        <dbReference type="Proteomes" id="UP000613266"/>
    </source>
</evidence>
<dbReference type="RefSeq" id="WP_198109217.1">
    <property type="nucleotide sequence ID" value="NZ_JAEDAK010000001.1"/>
</dbReference>
<protein>
    <recommendedName>
        <fullName evidence="4">Lipoprotein</fullName>
    </recommendedName>
</protein>
<evidence type="ECO:0008006" key="4">
    <source>
        <dbReference type="Google" id="ProtNLM"/>
    </source>
</evidence>
<proteinExistence type="predicted"/>
<evidence type="ECO:0000313" key="2">
    <source>
        <dbReference type="EMBL" id="MBH9575609.1"/>
    </source>
</evidence>
<organism evidence="2 3">
    <name type="scientific">Inhella proteolytica</name>
    <dbReference type="NCBI Taxonomy" id="2795029"/>
    <lineage>
        <taxon>Bacteria</taxon>
        <taxon>Pseudomonadati</taxon>
        <taxon>Pseudomonadota</taxon>
        <taxon>Betaproteobacteria</taxon>
        <taxon>Burkholderiales</taxon>
        <taxon>Sphaerotilaceae</taxon>
        <taxon>Inhella</taxon>
    </lineage>
</organism>
<feature type="region of interest" description="Disordered" evidence="1">
    <location>
        <begin position="356"/>
        <end position="376"/>
    </location>
</feature>
<gene>
    <name evidence="2" type="ORF">I7X39_01700</name>
</gene>
<accession>A0A931J144</accession>
<keyword evidence="3" id="KW-1185">Reference proteome</keyword>
<sequence>MRRHALSLVLPALLTACGGGEEPPSLTQARTDTGPQRRALATLPSVGAKEVMDWAQYKFPTLFPGNPSSQPFNYLGVDYTIRAYSTGNYLGVTASGEIYGLGDFTGGQLQSFGKISDWTNQIQADACGVYPSLCSPGGGGTGTLNACAQPASQALAIGNRYTLNYALTMSGAVNGSGEFQTDALVEAATSFEGQSAVRLALTQTNSLNIPGTQSSTIKLKQYAQAADNGLIRHLGNESETSVVVPVVGNSTTNVKTVNTPPFLNSEFTLQPGQSLTRTNGYTTTTTTTVAGVTTPPMVNNSSLTETVSFEARETIQVQGRSWDTCRYRQVDAATPNVSTTTWYIVGRGLPARIVGSGSGTTQTTELKSGTVNGAPI</sequence>
<dbReference type="PROSITE" id="PS51257">
    <property type="entry name" value="PROKAR_LIPOPROTEIN"/>
    <property type="match status" value="1"/>
</dbReference>
<dbReference type="AlphaFoldDB" id="A0A931J144"/>
<reference evidence="2" key="1">
    <citation type="submission" date="2020-12" db="EMBL/GenBank/DDBJ databases">
        <title>The genome sequence of Inhella sp. 1Y17.</title>
        <authorList>
            <person name="Liu Y."/>
        </authorList>
    </citation>
    <scope>NUCLEOTIDE SEQUENCE</scope>
    <source>
        <strain evidence="2">1Y17</strain>
    </source>
</reference>